<sequence length="161" mass="18658">MATPKVNTLCFLKTLPTLLRTWSSFEIRVDFIFFQSDYNNNAESPFRYQVIGIISHYIETTWTETNQNNIYGTLQKEDSELVDARDDLDLSSGHGIRIKELTISNLADSINPNLIRSEGWNKLLRLPTLVDLKILVQKDFAFLGENTFHNEMDEFFQTFPS</sequence>
<accession>W9HXJ8</accession>
<dbReference type="AlphaFoldDB" id="W9HXJ8"/>
<reference evidence="1 2" key="1">
    <citation type="submission" date="2011-06" db="EMBL/GenBank/DDBJ databases">
        <title>The Genome Sequence of Fusarium oxysporum FOSC 3-a.</title>
        <authorList>
            <consortium name="The Broad Institute Genome Sequencing Platform"/>
            <person name="Ma L.-J."/>
            <person name="Gale L.R."/>
            <person name="Schwartz D.C."/>
            <person name="Zhou S."/>
            <person name="Corby-Kistler H."/>
            <person name="Young S.K."/>
            <person name="Zeng Q."/>
            <person name="Gargeya S."/>
            <person name="Fitzgerald M."/>
            <person name="Haas B."/>
            <person name="Abouelleil A."/>
            <person name="Alvarado L."/>
            <person name="Arachchi H.M."/>
            <person name="Berlin A."/>
            <person name="Brown A."/>
            <person name="Chapman S.B."/>
            <person name="Chen Z."/>
            <person name="Dunbar C."/>
            <person name="Freedman E."/>
            <person name="Gearin G."/>
            <person name="Gellesch M."/>
            <person name="Goldberg J."/>
            <person name="Griggs A."/>
            <person name="Gujja S."/>
            <person name="Heiman D."/>
            <person name="Howarth C."/>
            <person name="Larson L."/>
            <person name="Lui A."/>
            <person name="MacDonald P.J.P."/>
            <person name="Mehta T."/>
            <person name="Montmayeur A."/>
            <person name="Murphy C."/>
            <person name="Neiman D."/>
            <person name="Pearson M."/>
            <person name="Priest M."/>
            <person name="Roberts A."/>
            <person name="Saif S."/>
            <person name="Shea T."/>
            <person name="Shenoy N."/>
            <person name="Sisk P."/>
            <person name="Stolte C."/>
            <person name="Sykes S."/>
            <person name="Wortman J."/>
            <person name="Nusbaum C."/>
            <person name="Birren B."/>
        </authorList>
    </citation>
    <scope>NUCLEOTIDE SEQUENCE [LARGE SCALE GENOMIC DNA]</scope>
    <source>
        <strain evidence="2">FOSC 3-a</strain>
    </source>
</reference>
<dbReference type="HOGENOM" id="CLU_1643758_0_0_1"/>
<dbReference type="Proteomes" id="UP000030753">
    <property type="component" value="Unassembled WGS sequence"/>
</dbReference>
<protein>
    <submittedName>
        <fullName evidence="1">Uncharacterized protein</fullName>
    </submittedName>
</protein>
<name>W9HXJ8_FUSOX</name>
<dbReference type="EMBL" id="JH717846">
    <property type="protein sequence ID" value="EWY85745.1"/>
    <property type="molecule type" value="Genomic_DNA"/>
</dbReference>
<evidence type="ECO:0000313" key="2">
    <source>
        <dbReference type="Proteomes" id="UP000030753"/>
    </source>
</evidence>
<organism evidence="1 2">
    <name type="scientific">Fusarium oxysporum NRRL 32931</name>
    <dbReference type="NCBI Taxonomy" id="660029"/>
    <lineage>
        <taxon>Eukaryota</taxon>
        <taxon>Fungi</taxon>
        <taxon>Dikarya</taxon>
        <taxon>Ascomycota</taxon>
        <taxon>Pezizomycotina</taxon>
        <taxon>Sordariomycetes</taxon>
        <taxon>Hypocreomycetidae</taxon>
        <taxon>Hypocreales</taxon>
        <taxon>Nectriaceae</taxon>
        <taxon>Fusarium</taxon>
        <taxon>Fusarium oxysporum species complex</taxon>
    </lineage>
</organism>
<gene>
    <name evidence="1" type="ORF">FOYG_12855</name>
</gene>
<evidence type="ECO:0000313" key="1">
    <source>
        <dbReference type="EMBL" id="EWY85745.1"/>
    </source>
</evidence>
<proteinExistence type="predicted"/>